<dbReference type="Proteomes" id="UP000626109">
    <property type="component" value="Unassembled WGS sequence"/>
</dbReference>
<dbReference type="InterPro" id="IPR014001">
    <property type="entry name" value="Helicase_ATP-bd"/>
</dbReference>
<accession>A0A813LE31</accession>
<dbReference type="PROSITE" id="PS51192">
    <property type="entry name" value="HELICASE_ATP_BIND_1"/>
    <property type="match status" value="1"/>
</dbReference>
<dbReference type="PANTHER" id="PTHR33418">
    <property type="entry name" value="HELICASE-ASSOCIATED"/>
    <property type="match status" value="1"/>
</dbReference>
<dbReference type="InterPro" id="IPR027417">
    <property type="entry name" value="P-loop_NTPase"/>
</dbReference>
<dbReference type="EMBL" id="CAJNNW010034270">
    <property type="protein sequence ID" value="CAE8722174.1"/>
    <property type="molecule type" value="Genomic_DNA"/>
</dbReference>
<dbReference type="Pfam" id="PF04851">
    <property type="entry name" value="ResIII"/>
    <property type="match status" value="1"/>
</dbReference>
<dbReference type="GO" id="GO:0005524">
    <property type="term" value="F:ATP binding"/>
    <property type="evidence" value="ECO:0007669"/>
    <property type="project" value="InterPro"/>
</dbReference>
<feature type="region of interest" description="Disordered" evidence="1">
    <location>
        <begin position="1"/>
        <end position="20"/>
    </location>
</feature>
<proteinExistence type="predicted"/>
<protein>
    <recommendedName>
        <fullName evidence="2">Helicase ATP-binding domain-containing protein</fullName>
    </recommendedName>
</protein>
<dbReference type="GO" id="GO:0003677">
    <property type="term" value="F:DNA binding"/>
    <property type="evidence" value="ECO:0007669"/>
    <property type="project" value="InterPro"/>
</dbReference>
<organism evidence="3 4">
    <name type="scientific">Polarella glacialis</name>
    <name type="common">Dinoflagellate</name>
    <dbReference type="NCBI Taxonomy" id="89957"/>
    <lineage>
        <taxon>Eukaryota</taxon>
        <taxon>Sar</taxon>
        <taxon>Alveolata</taxon>
        <taxon>Dinophyceae</taxon>
        <taxon>Suessiales</taxon>
        <taxon>Suessiaceae</taxon>
        <taxon>Polarella</taxon>
    </lineage>
</organism>
<dbReference type="Pfam" id="PF03457">
    <property type="entry name" value="HA"/>
    <property type="match status" value="1"/>
</dbReference>
<evidence type="ECO:0000256" key="1">
    <source>
        <dbReference type="SAM" id="MobiDB-lite"/>
    </source>
</evidence>
<gene>
    <name evidence="3" type="ORF">PGLA2088_LOCUS42368</name>
</gene>
<dbReference type="GO" id="GO:0016787">
    <property type="term" value="F:hydrolase activity"/>
    <property type="evidence" value="ECO:0007669"/>
    <property type="project" value="InterPro"/>
</dbReference>
<sequence length="1290" mass="148448">MPGAEVAPSSREAPQVVRGLRKRSWGTSSEELRPVAEQLPRLQLRPYQAEATFIYCQMIAQDLQQQPSGRHVIFVPWCDLAWQTAKELRRSFGIDTAVLGAGETEVRPDAKVVVCVYNSAHHLQGQHFRIKVVDEAHHLDRPESWGLIKFIRKGCSCELSADFSATFRREQSVDFRLSFDKAVQHGWICDFRFHLVLLSAGDRMAAICALVVEHCSEWAPMFVLKALCVVGVFNEGISVPELRTVVFGDARHSRVNIQQVAMRVSRLHASKLVGEVIFPAALHEYDEVQDMLRTLSERFKTRIREDDPTWFRMSSPRSADDEVEEVRRFKAEVLGSELLDSLGKSLSSRQGLVPFQLTVQRLKSWTASRPHELPSYQSNDSEEKSLARWLMRQKVRFCQGKLAKNWTEMLRQIPALRAKMVSWEVRRCQNLWAENCQQLEAWVQQHTLSKLPLQNSKDKEEYSLSRWLAKVRRKHSDGKLSESHKADLVCIEGMAHLLAEWQAPQKNTYSSFEETAQRLEKWVREADRLPGVGSKSSAEKDLNHWLNNAQWKHRKGRLTFQQLECLYRVPGMREHAGSWRVADGLSPTPKLDVQSGAQITSWEGNFHGLLKWVKRHAGKALPKQASGDSKEKFFANWLKEQGRQVRLGQLSQEATEKFQAAAQQLPAIAKRWSSWQTARSAPKGWEVFRQRLELWVQQSHELPSVASHDEEETCLAAWLTRQRRSFLARKLNDLQLSRLTEISGMRRRLEGWTTEQLASSWGQRCQDLRAWFESNALSPPRKTSKEPGEKSLAIWLQNCQRKFRRSALSDEEMEQLRGIAGMEEQVSGWEALKKKTLQRPEGWEGLYKNLRAWSQQHNNGIPSMNPKDLEESELAAWLSVQWESFLVGELSDTQLQHLSLIPGSEERLEKWKDATLWGRYCELRRWEQLRGQLTKGALPDTAQPESWLFYCTDLLAWAETNRRLPSLESCDCHERTLAAWLSKQVQRFLCGQLSATQLDQLCSLQEVKAKVESWSQATKWDRYCDCLRMWIQANGEELPKQGSQGTEEKLLAAWLSQVQQKHRKQQLGEPQLQLLRGIPGMRECLAGWEGLRRRRAVDVDRSSRKTSSRRATGSRKQEVPSRAGWEIFYQRLASWLSLHGDRLPSQQTEDKEEKSLAVQLSSQRRRFLEGQWTAEQLSQLEALPALQERLATWRTAASAWDRNCRLLGAWMEANASEEVELPKRSSKAPPEEQSLAVWLKNVKQKLQQDKLAEAKLEQLRAIPGLKRMAGWESLRVEVPEVSDDAFSVQS</sequence>
<feature type="domain" description="Helicase ATP-binding" evidence="2">
    <location>
        <begin position="52"/>
        <end position="185"/>
    </location>
</feature>
<dbReference type="PANTHER" id="PTHR33418:SF1">
    <property type="entry name" value="HELICASE-ASSOCIATED DOMAIN-CONTAINING PROTEIN"/>
    <property type="match status" value="1"/>
</dbReference>
<dbReference type="Gene3D" id="6.10.140.530">
    <property type="match status" value="1"/>
</dbReference>
<name>A0A813LE31_POLGL</name>
<reference evidence="3" key="1">
    <citation type="submission" date="2021-02" db="EMBL/GenBank/DDBJ databases">
        <authorList>
            <person name="Dougan E. K."/>
            <person name="Rhodes N."/>
            <person name="Thang M."/>
            <person name="Chan C."/>
        </authorList>
    </citation>
    <scope>NUCLEOTIDE SEQUENCE</scope>
</reference>
<evidence type="ECO:0000313" key="4">
    <source>
        <dbReference type="Proteomes" id="UP000626109"/>
    </source>
</evidence>
<comment type="caution">
    <text evidence="3">The sequence shown here is derived from an EMBL/GenBank/DDBJ whole genome shotgun (WGS) entry which is preliminary data.</text>
</comment>
<evidence type="ECO:0000259" key="2">
    <source>
        <dbReference type="PROSITE" id="PS51192"/>
    </source>
</evidence>
<dbReference type="Gene3D" id="3.40.50.300">
    <property type="entry name" value="P-loop containing nucleotide triphosphate hydrolases"/>
    <property type="match status" value="2"/>
</dbReference>
<dbReference type="InterPro" id="IPR006935">
    <property type="entry name" value="Helicase/UvrB_N"/>
</dbReference>
<evidence type="ECO:0000313" key="3">
    <source>
        <dbReference type="EMBL" id="CAE8722174.1"/>
    </source>
</evidence>
<dbReference type="InterPro" id="IPR005114">
    <property type="entry name" value="Helicase_assoc"/>
</dbReference>
<dbReference type="SUPFAM" id="SSF52540">
    <property type="entry name" value="P-loop containing nucleoside triphosphate hydrolases"/>
    <property type="match status" value="1"/>
</dbReference>
<feature type="region of interest" description="Disordered" evidence="1">
    <location>
        <begin position="1099"/>
        <end position="1118"/>
    </location>
</feature>